<evidence type="ECO:0000313" key="12">
    <source>
        <dbReference type="EMBL" id="AIF22115.1"/>
    </source>
</evidence>
<feature type="domain" description="ABC transmembrane type-1" evidence="11">
    <location>
        <begin position="41"/>
        <end position="334"/>
    </location>
</feature>
<evidence type="ECO:0000256" key="7">
    <source>
        <dbReference type="ARBA" id="ARBA00023136"/>
    </source>
</evidence>
<dbReference type="InterPro" id="IPR011527">
    <property type="entry name" value="ABC1_TM_dom"/>
</dbReference>
<keyword evidence="7 9" id="KW-0472">Membrane</keyword>
<feature type="transmembrane region" description="Helical" evidence="9">
    <location>
        <begin position="191"/>
        <end position="209"/>
    </location>
</feature>
<dbReference type="CDD" id="cd18565">
    <property type="entry name" value="ABC_6TM_exporter_like"/>
    <property type="match status" value="1"/>
</dbReference>
<dbReference type="Gene3D" id="3.40.50.300">
    <property type="entry name" value="P-loop containing nucleotide triphosphate hydrolases"/>
    <property type="match status" value="1"/>
</dbReference>
<dbReference type="InterPro" id="IPR036640">
    <property type="entry name" value="ABC1_TM_sf"/>
</dbReference>
<dbReference type="AlphaFoldDB" id="A0A075I2T0"/>
<evidence type="ECO:0000256" key="6">
    <source>
        <dbReference type="ARBA" id="ARBA00022989"/>
    </source>
</evidence>
<evidence type="ECO:0000256" key="8">
    <source>
        <dbReference type="SAM" id="MobiDB-lite"/>
    </source>
</evidence>
<dbReference type="EMBL" id="KF901204">
    <property type="protein sequence ID" value="AIF22115.1"/>
    <property type="molecule type" value="Genomic_DNA"/>
</dbReference>
<dbReference type="InterPro" id="IPR003439">
    <property type="entry name" value="ABC_transporter-like_ATP-bd"/>
</dbReference>
<protein>
    <submittedName>
        <fullName evidence="12">ABC transporter related protein (ABCB-BAC)</fullName>
    </submittedName>
</protein>
<sequence>MTPGSDEYLQTPNRKRSGMTESSHPLMRLLSHLRHHRSIVLLASLCSVLNKVWDLAPPVLIGMAIDVVAAREDSFLAQMGYPDVYDQLYILTGITVVIWVLESMFQYFYAVLWRNLAQTAQHELRMSAYAHIQDLEMQWYSEQSTGGLMAIMNDDVNQLERFLDQGATDLLHVATTIIVVGAIMVSVAPEVALLAILPVPIIVTGSFIYQRKIGVRYIKVRGKVADLNALLNNNLHGITTIKSFTAEDREVERVSAASTSYRDANKEAIRLSASFVPIIRMAILFAFTANMLVGGWFALDGRISLGAYSVIVFITQRLLWPLTRLGETFDLYQRAMASTSRVLDLLDTEIGIVEGETHLDSVRGEIEFSDVGFSYPNREVVLNDIDLKVPAGKTIGLVGSTGSGKTTLVRLLLRFHDPDSGIVTLDGHDVKELTLESLRGSIALVSQTTTLFPGSVRENVRYGDPDADEQAVIEAARIAEALSFIEDLPDGWNTDIGEGGHRLSGGQRQRIAIARAVLKDAPVLVLDEATSNVDNETEAALKRSIERISAGRTTLIIAHRLSTVRNADVIAVIGEGVISETGTHEELLESNGLYSRLWAVQTGEVSA</sequence>
<feature type="transmembrane region" description="Helical" evidence="9">
    <location>
        <begin position="88"/>
        <end position="112"/>
    </location>
</feature>
<evidence type="ECO:0000256" key="9">
    <source>
        <dbReference type="SAM" id="Phobius"/>
    </source>
</evidence>
<dbReference type="Gene3D" id="1.20.1560.10">
    <property type="entry name" value="ABC transporter type 1, transmembrane domain"/>
    <property type="match status" value="1"/>
</dbReference>
<dbReference type="InterPro" id="IPR027417">
    <property type="entry name" value="P-loop_NTPase"/>
</dbReference>
<organism evidence="12">
    <name type="scientific">uncultured marine group II/III euryarchaeote SAT1000_07_H02</name>
    <dbReference type="NCBI Taxonomy" id="1456555"/>
    <lineage>
        <taxon>Archaea</taxon>
        <taxon>Methanobacteriati</taxon>
        <taxon>Methanobacteriota</taxon>
        <taxon>environmental samples</taxon>
    </lineage>
</organism>
<dbReference type="InterPro" id="IPR017871">
    <property type="entry name" value="ABC_transporter-like_CS"/>
</dbReference>
<dbReference type="InterPro" id="IPR003593">
    <property type="entry name" value="AAA+_ATPase"/>
</dbReference>
<dbReference type="SMART" id="SM00382">
    <property type="entry name" value="AAA"/>
    <property type="match status" value="1"/>
</dbReference>
<feature type="transmembrane region" description="Helical" evidence="9">
    <location>
        <begin position="278"/>
        <end position="299"/>
    </location>
</feature>
<keyword evidence="4" id="KW-0547">Nucleotide-binding</keyword>
<feature type="region of interest" description="Disordered" evidence="8">
    <location>
        <begin position="1"/>
        <end position="21"/>
    </location>
</feature>
<dbReference type="PANTHER" id="PTHR43394:SF1">
    <property type="entry name" value="ATP-BINDING CASSETTE SUB-FAMILY B MEMBER 10, MITOCHONDRIAL"/>
    <property type="match status" value="1"/>
</dbReference>
<name>A0A075I2T0_9EURY</name>
<reference evidence="12" key="1">
    <citation type="journal article" date="2014" name="Genome Biol. Evol.">
        <title>Pangenome evidence for extensive interdomain horizontal transfer affecting lineage core and shell genes in uncultured planktonic thaumarchaeota and euryarchaeota.</title>
        <authorList>
            <person name="Deschamps P."/>
            <person name="Zivanovic Y."/>
            <person name="Moreira D."/>
            <person name="Rodriguez-Valera F."/>
            <person name="Lopez-Garcia P."/>
        </authorList>
    </citation>
    <scope>NUCLEOTIDE SEQUENCE</scope>
</reference>
<dbReference type="Pfam" id="PF00005">
    <property type="entry name" value="ABC_tran"/>
    <property type="match status" value="1"/>
</dbReference>
<comment type="subcellular location">
    <subcellularLocation>
        <location evidence="1">Membrane</location>
        <topology evidence="1">Multi-pass membrane protein</topology>
    </subcellularLocation>
</comment>
<evidence type="ECO:0000256" key="5">
    <source>
        <dbReference type="ARBA" id="ARBA00022840"/>
    </source>
</evidence>
<dbReference type="PROSITE" id="PS00211">
    <property type="entry name" value="ABC_TRANSPORTER_1"/>
    <property type="match status" value="1"/>
</dbReference>
<dbReference type="GO" id="GO:0016887">
    <property type="term" value="F:ATP hydrolysis activity"/>
    <property type="evidence" value="ECO:0007669"/>
    <property type="project" value="InterPro"/>
</dbReference>
<dbReference type="InterPro" id="IPR039421">
    <property type="entry name" value="Type_1_exporter"/>
</dbReference>
<dbReference type="PROSITE" id="PS50893">
    <property type="entry name" value="ABC_TRANSPORTER_2"/>
    <property type="match status" value="1"/>
</dbReference>
<evidence type="ECO:0000256" key="2">
    <source>
        <dbReference type="ARBA" id="ARBA00022448"/>
    </source>
</evidence>
<evidence type="ECO:0000256" key="3">
    <source>
        <dbReference type="ARBA" id="ARBA00022692"/>
    </source>
</evidence>
<dbReference type="FunFam" id="3.40.50.300:FF:000287">
    <property type="entry name" value="Multidrug ABC transporter ATP-binding protein"/>
    <property type="match status" value="1"/>
</dbReference>
<keyword evidence="5" id="KW-0067">ATP-binding</keyword>
<dbReference type="PROSITE" id="PS50929">
    <property type="entry name" value="ABC_TM1F"/>
    <property type="match status" value="1"/>
</dbReference>
<evidence type="ECO:0000256" key="4">
    <source>
        <dbReference type="ARBA" id="ARBA00022741"/>
    </source>
</evidence>
<feature type="transmembrane region" description="Helical" evidence="9">
    <location>
        <begin position="167"/>
        <end position="185"/>
    </location>
</feature>
<dbReference type="PANTHER" id="PTHR43394">
    <property type="entry name" value="ATP-DEPENDENT PERMEASE MDL1, MITOCHONDRIAL"/>
    <property type="match status" value="1"/>
</dbReference>
<evidence type="ECO:0000256" key="1">
    <source>
        <dbReference type="ARBA" id="ARBA00004141"/>
    </source>
</evidence>
<evidence type="ECO:0000259" key="10">
    <source>
        <dbReference type="PROSITE" id="PS50893"/>
    </source>
</evidence>
<dbReference type="SUPFAM" id="SSF52540">
    <property type="entry name" value="P-loop containing nucleoside triphosphate hydrolases"/>
    <property type="match status" value="1"/>
</dbReference>
<dbReference type="SUPFAM" id="SSF90123">
    <property type="entry name" value="ABC transporter transmembrane region"/>
    <property type="match status" value="1"/>
</dbReference>
<dbReference type="GO" id="GO:0015421">
    <property type="term" value="F:ABC-type oligopeptide transporter activity"/>
    <property type="evidence" value="ECO:0007669"/>
    <property type="project" value="TreeGrafter"/>
</dbReference>
<feature type="domain" description="ABC transporter" evidence="10">
    <location>
        <begin position="366"/>
        <end position="600"/>
    </location>
</feature>
<dbReference type="Pfam" id="PF00664">
    <property type="entry name" value="ABC_membrane"/>
    <property type="match status" value="1"/>
</dbReference>
<proteinExistence type="predicted"/>
<accession>A0A075I2T0</accession>
<keyword evidence="3 9" id="KW-0812">Transmembrane</keyword>
<keyword evidence="6 9" id="KW-1133">Transmembrane helix</keyword>
<gene>
    <name evidence="12" type="primary">ABCB-BAC</name>
</gene>
<dbReference type="GO" id="GO:0005524">
    <property type="term" value="F:ATP binding"/>
    <property type="evidence" value="ECO:0007669"/>
    <property type="project" value="UniProtKB-KW"/>
</dbReference>
<keyword evidence="2" id="KW-0813">Transport</keyword>
<evidence type="ECO:0000259" key="11">
    <source>
        <dbReference type="PROSITE" id="PS50929"/>
    </source>
</evidence>
<dbReference type="GO" id="GO:0016020">
    <property type="term" value="C:membrane"/>
    <property type="evidence" value="ECO:0007669"/>
    <property type="project" value="UniProtKB-SubCell"/>
</dbReference>